<sequence length="723" mass="84738">MNNIFLCEMCKKGFSKAKTLEDHFISMHNKKLFYECVKCGHRSSSWKSHLEHKRISHQEDSINDIADEYENLLQDSIIEQVLNECEANEGEMENSTNQFPQFSGINVIDDQQFDKNTRVKDFLEVEESINEKLRKKIGKFLVDLKFESKLTQKAIEKVVYGFRDLIKEGIDIYKKGTKRSNTANEKFDEINNFFQTNLNSLSTDYKLLKFLKENTNYIEPEPIITSEKELIGYQIPFKKKLINLLEMPENLNLLDKNKKNFIEKQKLNQKIFGDFEDGYYIEKKINFFLNNTNHFPILIGLYYDDIEIVNPIGNSRKKHKLGMFYWALQNLSPSQKYSLSALQLLAVCKFSVFKNNIDLVKNEILSGFTNEINMLQKGMDACLHNKNVKLYGFLAVCLGDTPAQNWLGGFKESVSNANKYCRICEIKQISRNTFINENIGLRTLENHKNTLERIENTVNSKKKDDISIESGINYRSPLLFVDNFDICKCLLQDPMHILTEGIAHIELANFLNQVIVKQKKLKIEDLNKEIENFNYFYYDKSDLPNKIENGNILSGNFTQTSGQMLTLLHNMPIFLGKYFKKLYPDVLLTPKMHFLTHFPKQMAEFGPLRLHSTFRFEAKHGLIKNYDYNCFKNITKSIAYRHEHWIISRQLNKDLKRKDNFFYAGDDFKNVRESDELKRDGFIYKKGVFVILRENFIDSVQLIGKINKIFITESDIYLLVEHY</sequence>
<feature type="domain" description="C2H2-type" evidence="3">
    <location>
        <begin position="5"/>
        <end position="28"/>
    </location>
</feature>
<protein>
    <recommendedName>
        <fullName evidence="3">C2H2-type domain-containing protein</fullName>
    </recommendedName>
</protein>
<dbReference type="InterPro" id="IPR013087">
    <property type="entry name" value="Znf_C2H2_type"/>
</dbReference>
<keyword evidence="1" id="KW-0862">Zinc</keyword>
<keyword evidence="5" id="KW-1185">Reference proteome</keyword>
<name>A0A3M7RK36_BRAPC</name>
<evidence type="ECO:0000259" key="3">
    <source>
        <dbReference type="PROSITE" id="PS50157"/>
    </source>
</evidence>
<dbReference type="SMART" id="SM00355">
    <property type="entry name" value="ZnF_C2H2"/>
    <property type="match status" value="2"/>
</dbReference>
<dbReference type="EMBL" id="REGN01003210">
    <property type="protein sequence ID" value="RNA23839.1"/>
    <property type="molecule type" value="Genomic_DNA"/>
</dbReference>
<dbReference type="PANTHER" id="PTHR46579">
    <property type="entry name" value="F5/8 TYPE C DOMAIN-CONTAINING PROTEIN-RELATED"/>
    <property type="match status" value="1"/>
</dbReference>
<gene>
    <name evidence="4" type="ORF">BpHYR1_039962</name>
</gene>
<dbReference type="PANTHER" id="PTHR46579:SF1">
    <property type="entry name" value="F5_8 TYPE C DOMAIN-CONTAINING PROTEIN"/>
    <property type="match status" value="1"/>
</dbReference>
<dbReference type="GO" id="GO:0008270">
    <property type="term" value="F:zinc ion binding"/>
    <property type="evidence" value="ECO:0007669"/>
    <property type="project" value="UniProtKB-KW"/>
</dbReference>
<evidence type="ECO:0000256" key="2">
    <source>
        <dbReference type="SAM" id="Coils"/>
    </source>
</evidence>
<evidence type="ECO:0000313" key="5">
    <source>
        <dbReference type="Proteomes" id="UP000276133"/>
    </source>
</evidence>
<keyword evidence="1" id="KW-0863">Zinc-finger</keyword>
<comment type="caution">
    <text evidence="4">The sequence shown here is derived from an EMBL/GenBank/DDBJ whole genome shotgun (WGS) entry which is preliminary data.</text>
</comment>
<evidence type="ECO:0000313" key="4">
    <source>
        <dbReference type="EMBL" id="RNA23839.1"/>
    </source>
</evidence>
<dbReference type="Proteomes" id="UP000276133">
    <property type="component" value="Unassembled WGS sequence"/>
</dbReference>
<accession>A0A3M7RK36</accession>
<proteinExistence type="predicted"/>
<keyword evidence="1" id="KW-0479">Metal-binding</keyword>
<keyword evidence="2" id="KW-0175">Coiled coil</keyword>
<dbReference type="PROSITE" id="PS50157">
    <property type="entry name" value="ZINC_FINGER_C2H2_2"/>
    <property type="match status" value="1"/>
</dbReference>
<dbReference type="OrthoDB" id="7699125at2759"/>
<evidence type="ECO:0000256" key="1">
    <source>
        <dbReference type="PROSITE-ProRule" id="PRU00042"/>
    </source>
</evidence>
<dbReference type="Gene3D" id="3.30.160.60">
    <property type="entry name" value="Classic Zinc Finger"/>
    <property type="match status" value="1"/>
</dbReference>
<reference evidence="4 5" key="1">
    <citation type="journal article" date="2018" name="Sci. Rep.">
        <title>Genomic signatures of local adaptation to the degree of environmental predictability in rotifers.</title>
        <authorList>
            <person name="Franch-Gras L."/>
            <person name="Hahn C."/>
            <person name="Garcia-Roger E.M."/>
            <person name="Carmona M.J."/>
            <person name="Serra M."/>
            <person name="Gomez A."/>
        </authorList>
    </citation>
    <scope>NUCLEOTIDE SEQUENCE [LARGE SCALE GENOMIC DNA]</scope>
    <source>
        <strain evidence="4">HYR1</strain>
    </source>
</reference>
<dbReference type="AlphaFoldDB" id="A0A3M7RK36"/>
<feature type="coiled-coil region" evidence="2">
    <location>
        <begin position="55"/>
        <end position="98"/>
    </location>
</feature>
<organism evidence="4 5">
    <name type="scientific">Brachionus plicatilis</name>
    <name type="common">Marine rotifer</name>
    <name type="synonym">Brachionus muelleri</name>
    <dbReference type="NCBI Taxonomy" id="10195"/>
    <lineage>
        <taxon>Eukaryota</taxon>
        <taxon>Metazoa</taxon>
        <taxon>Spiralia</taxon>
        <taxon>Gnathifera</taxon>
        <taxon>Rotifera</taxon>
        <taxon>Eurotatoria</taxon>
        <taxon>Monogononta</taxon>
        <taxon>Pseudotrocha</taxon>
        <taxon>Ploima</taxon>
        <taxon>Brachionidae</taxon>
        <taxon>Brachionus</taxon>
    </lineage>
</organism>
<dbReference type="PROSITE" id="PS00028">
    <property type="entry name" value="ZINC_FINGER_C2H2_1"/>
    <property type="match status" value="1"/>
</dbReference>